<keyword evidence="3" id="KW-1185">Reference proteome</keyword>
<gene>
    <name evidence="2" type="ORF">FCC1311_044902</name>
</gene>
<proteinExistence type="predicted"/>
<dbReference type="EMBL" id="BEYU01000040">
    <property type="protein sequence ID" value="GBG28267.1"/>
    <property type="molecule type" value="Genomic_DNA"/>
</dbReference>
<reference evidence="2 3" key="1">
    <citation type="submission" date="2017-12" db="EMBL/GenBank/DDBJ databases">
        <title>Sequencing, de novo assembly and annotation of complete genome of a new Thraustochytrid species, strain FCC1311.</title>
        <authorList>
            <person name="Sedici K."/>
            <person name="Godart F."/>
            <person name="Aiese Cigliano R."/>
            <person name="Sanseverino W."/>
            <person name="Barakat M."/>
            <person name="Ortet P."/>
            <person name="Marechal E."/>
            <person name="Cagnac O."/>
            <person name="Amato A."/>
        </authorList>
    </citation>
    <scope>NUCLEOTIDE SEQUENCE [LARGE SCALE GENOMIC DNA]</scope>
</reference>
<name>A0A2R5GB88_9STRA</name>
<dbReference type="Proteomes" id="UP000241890">
    <property type="component" value="Unassembled WGS sequence"/>
</dbReference>
<evidence type="ECO:0000256" key="1">
    <source>
        <dbReference type="SAM" id="MobiDB-lite"/>
    </source>
</evidence>
<dbReference type="AlphaFoldDB" id="A0A2R5GB88"/>
<feature type="compositionally biased region" description="Basic and acidic residues" evidence="1">
    <location>
        <begin position="214"/>
        <end position="231"/>
    </location>
</feature>
<feature type="region of interest" description="Disordered" evidence="1">
    <location>
        <begin position="206"/>
        <end position="239"/>
    </location>
</feature>
<dbReference type="InParanoid" id="A0A2R5GB88"/>
<evidence type="ECO:0000313" key="2">
    <source>
        <dbReference type="EMBL" id="GBG28267.1"/>
    </source>
</evidence>
<evidence type="ECO:0000313" key="3">
    <source>
        <dbReference type="Proteomes" id="UP000241890"/>
    </source>
</evidence>
<comment type="caution">
    <text evidence="2">The sequence shown here is derived from an EMBL/GenBank/DDBJ whole genome shotgun (WGS) entry which is preliminary data.</text>
</comment>
<sequence>MTKAVSITFTTRSCVPQGDSLDGLVLVRVLDAVEVGDLTVTVECTAKTSITRKPLTVFSHATSRTAYIDALPRQRFVTPAIRGVVLNPGDTLRMLAYLVEAGPKATLETTALHLGESCSINIWIRNVSDLVVETVAVGIEETLTAKAIDYSSTIKMPEGAVKGSDVDELADYPRKQFQRRELYHDRHSDMTTCGQDYVQCPLKESPAWGGGDHVLLDPREKVTPKRNHEVSSQDPCASA</sequence>
<accession>A0A2R5GB88</accession>
<protein>
    <submittedName>
        <fullName evidence="2">Uncharacterized protein</fullName>
    </submittedName>
</protein>
<organism evidence="2 3">
    <name type="scientific">Hondaea fermentalgiana</name>
    <dbReference type="NCBI Taxonomy" id="2315210"/>
    <lineage>
        <taxon>Eukaryota</taxon>
        <taxon>Sar</taxon>
        <taxon>Stramenopiles</taxon>
        <taxon>Bigyra</taxon>
        <taxon>Labyrinthulomycetes</taxon>
        <taxon>Thraustochytrida</taxon>
        <taxon>Thraustochytriidae</taxon>
        <taxon>Hondaea</taxon>
    </lineage>
</organism>